<sequence length="660" mass="73733">MEDELKEAKTIRRNAKATLTRCGKKLTSLLDVERPEGEVRDALKEVREAYDKLITKHEEYARMIDDDEQFEEAESWMPKFQENILRQEIKANMYLDSLLKTKEKLKENRGQHEIGISATQLSQPSNSGPIKGGENTIPTGPVVINSDTHGSVNDGGIQGVTPSDSSCNFKIEKPKLPKFSGDVREYLHRDAITFLRSCLKGKPLDLIKGIGTDYKAAWEYLDTIYGDARFVSDTITQDIVKFRAMQNGEDARFCDLVYLVNRCYNTLREVGVPGDMNNNHMLSVIEQKMCGDDRKIRARDLEREGKAATLKGLMEWMTVEMKSRVRATAPLRTGASKNVQCISFEPKAALESHVIRAGIAAFTEGQGVLLPVISANLCGQNGVFKRGNILLDTGAQICLNRNDTAEVLGLKGRDTSVTITEVGGEEETIKTKEYRVPVNALDDTRKYSVKAIGIPNIGDDVTAVQTSKLADLLRHVGQIVARKTPLGWVVYGGPTGSVPSGSRILFVKHSAPVDLTHFWTTETMGVKGKPCVCDADKLTQVEREEAEVISSSCKKVGAQWIIPYPWRRNPNLLPDSKSLALKRLEATERRLKSSPDKGESEDKQIREMLDMNFCRKLSQADLEEFKDPVHYIPHHAILRRENKSTPVRIVFNSSSVFQGH</sequence>
<comment type="caution">
    <text evidence="1">The sequence shown here is derived from an EMBL/GenBank/DDBJ whole genome shotgun (WGS) entry which is preliminary data.</text>
</comment>
<dbReference type="Pfam" id="PF03564">
    <property type="entry name" value="DUF1759"/>
    <property type="match status" value="1"/>
</dbReference>
<evidence type="ECO:0008006" key="3">
    <source>
        <dbReference type="Google" id="ProtNLM"/>
    </source>
</evidence>
<dbReference type="PANTHER" id="PTHR47331:SF5">
    <property type="entry name" value="RIBONUCLEASE H"/>
    <property type="match status" value="1"/>
</dbReference>
<name>A0A2B4RI72_STYPI</name>
<accession>A0A2B4RI72</accession>
<organism evidence="1 2">
    <name type="scientific">Stylophora pistillata</name>
    <name type="common">Smooth cauliflower coral</name>
    <dbReference type="NCBI Taxonomy" id="50429"/>
    <lineage>
        <taxon>Eukaryota</taxon>
        <taxon>Metazoa</taxon>
        <taxon>Cnidaria</taxon>
        <taxon>Anthozoa</taxon>
        <taxon>Hexacorallia</taxon>
        <taxon>Scleractinia</taxon>
        <taxon>Astrocoeniina</taxon>
        <taxon>Pocilloporidae</taxon>
        <taxon>Stylophora</taxon>
    </lineage>
</organism>
<keyword evidence="2" id="KW-1185">Reference proteome</keyword>
<dbReference type="Proteomes" id="UP000225706">
    <property type="component" value="Unassembled WGS sequence"/>
</dbReference>
<dbReference type="OrthoDB" id="10053842at2759"/>
<evidence type="ECO:0000313" key="1">
    <source>
        <dbReference type="EMBL" id="PFX16886.1"/>
    </source>
</evidence>
<protein>
    <recommendedName>
        <fullName evidence="3">Peptidase A2 domain-containing protein</fullName>
    </recommendedName>
</protein>
<dbReference type="PANTHER" id="PTHR47331">
    <property type="entry name" value="PHD-TYPE DOMAIN-CONTAINING PROTEIN"/>
    <property type="match status" value="1"/>
</dbReference>
<proteinExistence type="predicted"/>
<dbReference type="AlphaFoldDB" id="A0A2B4RI72"/>
<dbReference type="EMBL" id="LSMT01000511">
    <property type="protein sequence ID" value="PFX16886.1"/>
    <property type="molecule type" value="Genomic_DNA"/>
</dbReference>
<gene>
    <name evidence="1" type="ORF">AWC38_SpisGene18824</name>
</gene>
<evidence type="ECO:0000313" key="2">
    <source>
        <dbReference type="Proteomes" id="UP000225706"/>
    </source>
</evidence>
<dbReference type="InterPro" id="IPR005312">
    <property type="entry name" value="DUF1759"/>
</dbReference>
<reference evidence="2" key="1">
    <citation type="journal article" date="2017" name="bioRxiv">
        <title>Comparative analysis of the genomes of Stylophora pistillata and Acropora digitifera provides evidence for extensive differences between species of corals.</title>
        <authorList>
            <person name="Voolstra C.R."/>
            <person name="Li Y."/>
            <person name="Liew Y.J."/>
            <person name="Baumgarten S."/>
            <person name="Zoccola D."/>
            <person name="Flot J.-F."/>
            <person name="Tambutte S."/>
            <person name="Allemand D."/>
            <person name="Aranda M."/>
        </authorList>
    </citation>
    <scope>NUCLEOTIDE SEQUENCE [LARGE SCALE GENOMIC DNA]</scope>
</reference>